<keyword evidence="2" id="KW-0732">Signal</keyword>
<evidence type="ECO:0000256" key="1">
    <source>
        <dbReference type="SAM" id="MobiDB-lite"/>
    </source>
</evidence>
<accession>A0ABY7KNG1</accession>
<reference evidence="3" key="1">
    <citation type="submission" date="2022-12" db="EMBL/GenBank/DDBJ databases">
        <authorList>
            <person name="Ruckert C."/>
            <person name="Busche T."/>
            <person name="Kalinowski J."/>
            <person name="Wittmann C."/>
        </authorList>
    </citation>
    <scope>NUCLEOTIDE SEQUENCE</scope>
    <source>
        <strain evidence="3">DSM 40467</strain>
    </source>
</reference>
<feature type="region of interest" description="Disordered" evidence="1">
    <location>
        <begin position="652"/>
        <end position="704"/>
    </location>
</feature>
<dbReference type="Proteomes" id="UP001164439">
    <property type="component" value="Chromosome"/>
</dbReference>
<gene>
    <name evidence="3" type="ORF">STRCI_007645</name>
</gene>
<evidence type="ECO:0000313" key="4">
    <source>
        <dbReference type="Proteomes" id="UP001164439"/>
    </source>
</evidence>
<dbReference type="RefSeq" id="WP_269663584.1">
    <property type="nucleotide sequence ID" value="NZ_CP114413.1"/>
</dbReference>
<evidence type="ECO:0000313" key="3">
    <source>
        <dbReference type="EMBL" id="WAZ26100.1"/>
    </source>
</evidence>
<name>A0ABY7KNG1_9ACTN</name>
<feature type="chain" id="PRO_5046840960" description="Secreted protein" evidence="2">
    <location>
        <begin position="26"/>
        <end position="704"/>
    </location>
</feature>
<keyword evidence="4" id="KW-1185">Reference proteome</keyword>
<feature type="compositionally biased region" description="Low complexity" evidence="1">
    <location>
        <begin position="658"/>
        <end position="692"/>
    </location>
</feature>
<sequence length="704" mass="75005">MKRILCTTALTVGALIAALGLPAGAAQADTRPRIDLRVLVVSDGGPSTDAIAAELEVAGTPYTEIDLTRADRPVIDAELLADTVDGRPRAKFQAVVLPSDNPFAAGSAEMAALVAYEQTYDIPQVDAYTYARPEAGLKYPVEGGYAGSADGMRAEVTAAGLAGPFGYLDGGVPFEDNSPTVGESYAYLSTPVAGADFTPYVEATIPGTQRRGSLVGEYRHDGRRELVVTFVYNQYQQQFRLLARGIVEWLTGGVHLGASRNYFAVHVDDVFAADDRWNTALNCTPGDVDCPEGAGTPDPIRMTPGDVTYAADWQDSRGFTLDLAYNGAGSVEHREDNGGADPLADRFLAERARFRWINHTYTHAFLGCEQDTTVVPWRCATEADGSVRWVGRNAIADEIATNRVWGQNAGLPLANDEVVTGEHSGLRVLPQQSDDNPNLALALDDTDIAWLGSDNSREPGQRQVGPAVTVPRYPMNVFYNAGRAAEQVDEYNWIYTRRTQGGSGICEDNPATSTCLDQPLDTATGYADYIVPLETRTALGHVLSGDPRPHYIHQSNLAEDRIAYPVLNGVLDGYAGLFAADTPVVNPRMKDIGVELQRRTAWRTALDGGQVTAYRIGDTVTVEAPDGVAVTATMPTGTTLAGAAFGEPYAGERSGWTPSAGAPLTLSLPASATPAPASGTDTATVTDPAPDTFVPRGTREPSAT</sequence>
<organism evidence="3 4">
    <name type="scientific">Streptomyces cinnabarinus</name>
    <dbReference type="NCBI Taxonomy" id="67287"/>
    <lineage>
        <taxon>Bacteria</taxon>
        <taxon>Bacillati</taxon>
        <taxon>Actinomycetota</taxon>
        <taxon>Actinomycetes</taxon>
        <taxon>Kitasatosporales</taxon>
        <taxon>Streptomycetaceae</taxon>
        <taxon>Streptomyces</taxon>
    </lineage>
</organism>
<feature type="signal peptide" evidence="2">
    <location>
        <begin position="1"/>
        <end position="25"/>
    </location>
</feature>
<dbReference type="EMBL" id="CP114413">
    <property type="protein sequence ID" value="WAZ26100.1"/>
    <property type="molecule type" value="Genomic_DNA"/>
</dbReference>
<evidence type="ECO:0008006" key="5">
    <source>
        <dbReference type="Google" id="ProtNLM"/>
    </source>
</evidence>
<protein>
    <recommendedName>
        <fullName evidence="5">Secreted protein</fullName>
    </recommendedName>
</protein>
<proteinExistence type="predicted"/>
<evidence type="ECO:0000256" key="2">
    <source>
        <dbReference type="SAM" id="SignalP"/>
    </source>
</evidence>